<comment type="caution">
    <text evidence="2">The sequence shown here is derived from an EMBL/GenBank/DDBJ whole genome shotgun (WGS) entry which is preliminary data.</text>
</comment>
<feature type="region of interest" description="Disordered" evidence="1">
    <location>
        <begin position="1"/>
        <end position="51"/>
    </location>
</feature>
<proteinExistence type="predicted"/>
<evidence type="ECO:0000313" key="3">
    <source>
        <dbReference type="Proteomes" id="UP001437256"/>
    </source>
</evidence>
<protein>
    <submittedName>
        <fullName evidence="2">Uncharacterized protein</fullName>
    </submittedName>
</protein>
<evidence type="ECO:0000256" key="1">
    <source>
        <dbReference type="SAM" id="MobiDB-lite"/>
    </source>
</evidence>
<reference evidence="2 3" key="1">
    <citation type="submission" date="2024-05" db="EMBL/GenBank/DDBJ databases">
        <title>A draft genome resource for the thread blight pathogen Marasmius tenuissimus strain MS-2.</title>
        <authorList>
            <person name="Yulfo-Soto G.E."/>
            <person name="Baruah I.K."/>
            <person name="Amoako-Attah I."/>
            <person name="Bukari Y."/>
            <person name="Meinhardt L.W."/>
            <person name="Bailey B.A."/>
            <person name="Cohen S.P."/>
        </authorList>
    </citation>
    <scope>NUCLEOTIDE SEQUENCE [LARGE SCALE GENOMIC DNA]</scope>
    <source>
        <strain evidence="2 3">MS-2</strain>
    </source>
</reference>
<gene>
    <name evidence="2" type="ORF">AAF712_002510</name>
</gene>
<feature type="compositionally biased region" description="Low complexity" evidence="1">
    <location>
        <begin position="37"/>
        <end position="51"/>
    </location>
</feature>
<name>A0ABR3ABD6_9AGAR</name>
<keyword evidence="3" id="KW-1185">Reference proteome</keyword>
<evidence type="ECO:0000313" key="2">
    <source>
        <dbReference type="EMBL" id="KAL0070323.1"/>
    </source>
</evidence>
<dbReference type="Proteomes" id="UP001437256">
    <property type="component" value="Unassembled WGS sequence"/>
</dbReference>
<sequence>MNTSAKSSTGGTELERVEDTSKQGVVDPMSSTTDRNSVSTSASSRTSAGASTFVTSAISGKNEASSEGASDISISSLVPTLISRARTDRQMQIEQKILELQGRLIALSGPEGKKTRARAELQEKIQKVKDLRESEWAFGGKGELPDVLID</sequence>
<dbReference type="EMBL" id="JBBXMP010000007">
    <property type="protein sequence ID" value="KAL0070323.1"/>
    <property type="molecule type" value="Genomic_DNA"/>
</dbReference>
<organism evidence="2 3">
    <name type="scientific">Marasmius tenuissimus</name>
    <dbReference type="NCBI Taxonomy" id="585030"/>
    <lineage>
        <taxon>Eukaryota</taxon>
        <taxon>Fungi</taxon>
        <taxon>Dikarya</taxon>
        <taxon>Basidiomycota</taxon>
        <taxon>Agaricomycotina</taxon>
        <taxon>Agaricomycetes</taxon>
        <taxon>Agaricomycetidae</taxon>
        <taxon>Agaricales</taxon>
        <taxon>Marasmiineae</taxon>
        <taxon>Marasmiaceae</taxon>
        <taxon>Marasmius</taxon>
    </lineage>
</organism>
<feature type="compositionally biased region" description="Polar residues" evidence="1">
    <location>
        <begin position="1"/>
        <end position="11"/>
    </location>
</feature>
<accession>A0ABR3ABD6</accession>